<dbReference type="SUPFAM" id="SSF81383">
    <property type="entry name" value="F-box domain"/>
    <property type="match status" value="1"/>
</dbReference>
<dbReference type="Gene3D" id="1.20.1280.50">
    <property type="match status" value="1"/>
</dbReference>
<evidence type="ECO:0000313" key="2">
    <source>
        <dbReference type="EMBL" id="CAL1715450.1"/>
    </source>
</evidence>
<name>A0ABP1E696_9APHY</name>
<keyword evidence="3" id="KW-1185">Reference proteome</keyword>
<sequence>MTIIEDSGRVPLQKPTFFAILDSNQCDTLSFPEAISWCAKAEEEALIYILGLRRFQNSKAWVNRLPAELLVQILLYLVPPEAYEFQAWIHLTHVCSYWRNVALRRPKFWTHVDLTQEACARTFLERSADAEIHIYWMDGPGDLRILSHLCHHADRIASITVKEESRDVTPILAMLNFSLPSLRAMTICANKYTASGNREGIACIPGASDSQRLTSLSLHSLVIPWTSTLYAGLQHLELRNQNRHWIQPSLTEFLDILDACPGLVTLTVALAGPTFGRTWERTKRMVQLRNCRCLTIHNEPHDVAGLLSLLVLPATASLEVCAPADVSCRGDELLTCFPSNRSHMGAFSCVTRLSVTFRIGHVPKMVQLTATKPSETSEEVSISAGVQGATFSYNVQPFQAFFSTIGTLFAQSPIEELNVDGDIGFMDDLDWYGVLGKFKKLTRLEIGSKDMPVMRTNTSLDVLRDLCTPDFSWQSLACSDLSQLMLYFRTDHWESDLLPMLRRTLSSRAQRDAHLARLEVFITGRYDEHYHRLHEYPGLIKTLEDGLPLEA</sequence>
<dbReference type="Proteomes" id="UP001497453">
    <property type="component" value="Chromosome 8"/>
</dbReference>
<dbReference type="EMBL" id="OZ037951">
    <property type="protein sequence ID" value="CAL1715450.1"/>
    <property type="molecule type" value="Genomic_DNA"/>
</dbReference>
<protein>
    <recommendedName>
        <fullName evidence="1">F-box domain-containing protein</fullName>
    </recommendedName>
</protein>
<feature type="domain" description="F-box" evidence="1">
    <location>
        <begin position="59"/>
        <end position="112"/>
    </location>
</feature>
<accession>A0ABP1E696</accession>
<dbReference type="InterPro" id="IPR001810">
    <property type="entry name" value="F-box_dom"/>
</dbReference>
<reference evidence="3" key="1">
    <citation type="submission" date="2024-04" db="EMBL/GenBank/DDBJ databases">
        <authorList>
            <person name="Shaw F."/>
            <person name="Minotto A."/>
        </authorList>
    </citation>
    <scope>NUCLEOTIDE SEQUENCE [LARGE SCALE GENOMIC DNA]</scope>
</reference>
<evidence type="ECO:0000313" key="3">
    <source>
        <dbReference type="Proteomes" id="UP001497453"/>
    </source>
</evidence>
<dbReference type="InterPro" id="IPR036047">
    <property type="entry name" value="F-box-like_dom_sf"/>
</dbReference>
<dbReference type="PROSITE" id="PS50181">
    <property type="entry name" value="FBOX"/>
    <property type="match status" value="1"/>
</dbReference>
<dbReference type="Pfam" id="PF12937">
    <property type="entry name" value="F-box-like"/>
    <property type="match status" value="1"/>
</dbReference>
<proteinExistence type="predicted"/>
<evidence type="ECO:0000259" key="1">
    <source>
        <dbReference type="PROSITE" id="PS50181"/>
    </source>
</evidence>
<gene>
    <name evidence="2" type="ORF">GFSPODELE1_LOCUS10232</name>
</gene>
<organism evidence="2 3">
    <name type="scientific">Somion occarium</name>
    <dbReference type="NCBI Taxonomy" id="3059160"/>
    <lineage>
        <taxon>Eukaryota</taxon>
        <taxon>Fungi</taxon>
        <taxon>Dikarya</taxon>
        <taxon>Basidiomycota</taxon>
        <taxon>Agaricomycotina</taxon>
        <taxon>Agaricomycetes</taxon>
        <taxon>Polyporales</taxon>
        <taxon>Cerrenaceae</taxon>
        <taxon>Somion</taxon>
    </lineage>
</organism>